<dbReference type="AlphaFoldDB" id="A0A4Q7RT42"/>
<dbReference type="RefSeq" id="WP_130392915.1">
    <property type="nucleotide sequence ID" value="NZ_SGXM01000006.1"/>
</dbReference>
<dbReference type="Gene3D" id="3.40.50.1010">
    <property type="entry name" value="5'-nuclease"/>
    <property type="match status" value="1"/>
</dbReference>
<dbReference type="InterPro" id="IPR029060">
    <property type="entry name" value="PIN-like_dom_sf"/>
</dbReference>
<gene>
    <name evidence="1" type="ORF">EV147_3978</name>
</gene>
<organism evidence="1 2">
    <name type="scientific">Cupriavidus agavae</name>
    <dbReference type="NCBI Taxonomy" id="1001822"/>
    <lineage>
        <taxon>Bacteria</taxon>
        <taxon>Pseudomonadati</taxon>
        <taxon>Pseudomonadota</taxon>
        <taxon>Betaproteobacteria</taxon>
        <taxon>Burkholderiales</taxon>
        <taxon>Burkholderiaceae</taxon>
        <taxon>Cupriavidus</taxon>
    </lineage>
</organism>
<sequence>MMVLVDTSVWVSHFKRCVAALVALLESDRVLSHPMVLLELTCGTPPEPKSRTLATLAEAMAFVGQERLYGAGCGLVDVVLLASALLTPQARLWTLDKRLAGLCERFAVEYRSK</sequence>
<reference evidence="1 2" key="1">
    <citation type="journal article" date="2015" name="Stand. Genomic Sci.">
        <title>Genomic Encyclopedia of Bacterial and Archaeal Type Strains, Phase III: the genomes of soil and plant-associated and newly described type strains.</title>
        <authorList>
            <person name="Whitman W.B."/>
            <person name="Woyke T."/>
            <person name="Klenk H.P."/>
            <person name="Zhou Y."/>
            <person name="Lilburn T.G."/>
            <person name="Beck B.J."/>
            <person name="De Vos P."/>
            <person name="Vandamme P."/>
            <person name="Eisen J.A."/>
            <person name="Garrity G."/>
            <person name="Hugenholtz P."/>
            <person name="Kyrpides N.C."/>
        </authorList>
    </citation>
    <scope>NUCLEOTIDE SEQUENCE [LARGE SCALE GENOMIC DNA]</scope>
    <source>
        <strain evidence="1 2">ASC-9842</strain>
    </source>
</reference>
<dbReference type="Proteomes" id="UP000291078">
    <property type="component" value="Unassembled WGS sequence"/>
</dbReference>
<evidence type="ECO:0000313" key="1">
    <source>
        <dbReference type="EMBL" id="RZT35522.1"/>
    </source>
</evidence>
<dbReference type="OrthoDB" id="329172at2"/>
<comment type="caution">
    <text evidence="1">The sequence shown here is derived from an EMBL/GenBank/DDBJ whole genome shotgun (WGS) entry which is preliminary data.</text>
</comment>
<proteinExistence type="predicted"/>
<protein>
    <submittedName>
        <fullName evidence="1">Uncharacterized protein</fullName>
    </submittedName>
</protein>
<accession>A0A4Q7RT42</accession>
<dbReference type="SUPFAM" id="SSF88723">
    <property type="entry name" value="PIN domain-like"/>
    <property type="match status" value="1"/>
</dbReference>
<evidence type="ECO:0000313" key="2">
    <source>
        <dbReference type="Proteomes" id="UP000291078"/>
    </source>
</evidence>
<keyword evidence="2" id="KW-1185">Reference proteome</keyword>
<name>A0A4Q7RT42_9BURK</name>
<dbReference type="EMBL" id="SGXM01000006">
    <property type="protein sequence ID" value="RZT35522.1"/>
    <property type="molecule type" value="Genomic_DNA"/>
</dbReference>